<comment type="caution">
    <text evidence="1">The sequence shown here is derived from an EMBL/GenBank/DDBJ whole genome shotgun (WGS) entry which is preliminary data.</text>
</comment>
<reference evidence="1" key="1">
    <citation type="submission" date="2024-11" db="EMBL/GenBank/DDBJ databases">
        <authorList>
            <person name="Lucas J.A."/>
        </authorList>
    </citation>
    <scope>NUCLEOTIDE SEQUENCE</scope>
    <source>
        <strain evidence="1">Z 8.8</strain>
    </source>
</reference>
<keyword evidence="2" id="KW-1185">Reference proteome</keyword>
<evidence type="ECO:0000313" key="1">
    <source>
        <dbReference type="EMBL" id="MFK9079487.1"/>
    </source>
</evidence>
<evidence type="ECO:0000313" key="2">
    <source>
        <dbReference type="Proteomes" id="UP001622950"/>
    </source>
</evidence>
<accession>A0ACC7MNP5</accession>
<organism evidence="1 2">
    <name type="scientific">Pseudomonas neuropathica</name>
    <dbReference type="NCBI Taxonomy" id="2730425"/>
    <lineage>
        <taxon>Bacteria</taxon>
        <taxon>Pseudomonadati</taxon>
        <taxon>Pseudomonadota</taxon>
        <taxon>Gammaproteobacteria</taxon>
        <taxon>Pseudomonadales</taxon>
        <taxon>Pseudomonadaceae</taxon>
        <taxon>Pseudomonas</taxon>
    </lineage>
</organism>
<proteinExistence type="predicted"/>
<gene>
    <name evidence="1" type="ORF">ACJEBM_02185</name>
</gene>
<sequence length="557" mass="60748">MIDAKPKPLSLAIWLSVIGCALSVGNSQAAEFDTGNPDLTARWDNTVRYNLGLRAEGRDNALANNATYDESDAKFRDKGDLVTNRVDLMSEVEVAYKKYNGFRISGAAWYDQAYEDTDVETSPGNVFYPGAFPGTSTPSYTNGHYSSFTKRYHRGPSGELLDAFAFTRFDLGDIPVSVRAGRHTVYWGNGLLIAGHAISYSQAPLDGRKAVSNPGTETREIFLPLTQISTQAQVTDQLSLAAQYFFEWDTTRAPEGGTYLASADIALEGPDRFPLFSGFTRPLIDPLKPKDSGNWGVMGTYSFDYLHSEVSLYYREFDDYNPWGLQVAPTFARYVYAENVKLYGLGYSAGPVLGGGSVGVDLSYRQNTSLISSNISTADNQGARGDTWHMVVNSLWLLPRTQYFDTGSLITEMAFSHVERVKKHEELFKGEGYGGCPSGQDKHFGCATDNYVGLAVSFAPQWLGVFPGWNISTPMSVDYGVSGVAATGGGNEGKYTWKAGVKGTYDERLDVTLSYIGYGSERHYADVAGVGKTVIGGSGDVGLTDRNWVSLTVSTAF</sequence>
<dbReference type="EMBL" id="JBJHQE010000002">
    <property type="protein sequence ID" value="MFK9079487.1"/>
    <property type="molecule type" value="Genomic_DNA"/>
</dbReference>
<protein>
    <submittedName>
        <fullName evidence="1">DUF1302 domain-containing protein</fullName>
    </submittedName>
</protein>
<name>A0ACC7MNP5_9PSED</name>
<dbReference type="Proteomes" id="UP001622950">
    <property type="component" value="Unassembled WGS sequence"/>
</dbReference>